<sequence>MDYETEIWTFKCRVELPIVEIRLPCGKLGSPCNAMVFSCVGDELVLVEYGKWLLHVDMDGKLVASFNCKGLVLLNIASNKLLFLIASSQH</sequence>
<name>N1R1B7_AEGTA</name>
<evidence type="ECO:0000313" key="1">
    <source>
        <dbReference type="EnsemblPlants" id="EMT16168"/>
    </source>
</evidence>
<proteinExistence type="predicted"/>
<dbReference type="EnsemblPlants" id="EMT16168">
    <property type="protein sequence ID" value="EMT16168"/>
    <property type="gene ID" value="F775_17794"/>
</dbReference>
<dbReference type="AlphaFoldDB" id="N1R1B7"/>
<organism evidence="1">
    <name type="scientific">Aegilops tauschii</name>
    <name type="common">Tausch's goatgrass</name>
    <name type="synonym">Aegilops squarrosa</name>
    <dbReference type="NCBI Taxonomy" id="37682"/>
    <lineage>
        <taxon>Eukaryota</taxon>
        <taxon>Viridiplantae</taxon>
        <taxon>Streptophyta</taxon>
        <taxon>Embryophyta</taxon>
        <taxon>Tracheophyta</taxon>
        <taxon>Spermatophyta</taxon>
        <taxon>Magnoliopsida</taxon>
        <taxon>Liliopsida</taxon>
        <taxon>Poales</taxon>
        <taxon>Poaceae</taxon>
        <taxon>BOP clade</taxon>
        <taxon>Pooideae</taxon>
        <taxon>Triticodae</taxon>
        <taxon>Triticeae</taxon>
        <taxon>Triticinae</taxon>
        <taxon>Aegilops</taxon>
    </lineage>
</organism>
<evidence type="ECO:0008006" key="2">
    <source>
        <dbReference type="Google" id="ProtNLM"/>
    </source>
</evidence>
<accession>N1R1B7</accession>
<reference evidence="1" key="1">
    <citation type="submission" date="2015-06" db="UniProtKB">
        <authorList>
            <consortium name="EnsemblPlants"/>
        </authorList>
    </citation>
    <scope>IDENTIFICATION</scope>
</reference>
<protein>
    <recommendedName>
        <fullName evidence="2">F-box associated domain-containing protein</fullName>
    </recommendedName>
</protein>